<evidence type="ECO:0000256" key="2">
    <source>
        <dbReference type="ARBA" id="ARBA00022840"/>
    </source>
</evidence>
<accession>A2FYV4</accession>
<keyword evidence="6" id="KW-1185">Reference proteome</keyword>
<dbReference type="SUPFAM" id="SSF53067">
    <property type="entry name" value="Actin-like ATPase domain"/>
    <property type="match status" value="2"/>
</dbReference>
<keyword evidence="2" id="KW-0067">ATP-binding</keyword>
<dbReference type="KEGG" id="tva:4747592"/>
<dbReference type="InterPro" id="IPR043129">
    <property type="entry name" value="ATPase_NBD"/>
</dbReference>
<dbReference type="eggNOG" id="KOG0103">
    <property type="taxonomic scope" value="Eukaryota"/>
</dbReference>
<reference evidence="5" key="2">
    <citation type="journal article" date="2007" name="Science">
        <title>Draft genome sequence of the sexually transmitted pathogen Trichomonas vaginalis.</title>
        <authorList>
            <person name="Carlton J.M."/>
            <person name="Hirt R.P."/>
            <person name="Silva J.C."/>
            <person name="Delcher A.L."/>
            <person name="Schatz M."/>
            <person name="Zhao Q."/>
            <person name="Wortman J.R."/>
            <person name="Bidwell S.L."/>
            <person name="Alsmark U.C.M."/>
            <person name="Besteiro S."/>
            <person name="Sicheritz-Ponten T."/>
            <person name="Noel C.J."/>
            <person name="Dacks J.B."/>
            <person name="Foster P.G."/>
            <person name="Simillion C."/>
            <person name="Van de Peer Y."/>
            <person name="Miranda-Saavedra D."/>
            <person name="Barton G.J."/>
            <person name="Westrop G.D."/>
            <person name="Mueller S."/>
            <person name="Dessi D."/>
            <person name="Fiori P.L."/>
            <person name="Ren Q."/>
            <person name="Paulsen I."/>
            <person name="Zhang H."/>
            <person name="Bastida-Corcuera F.D."/>
            <person name="Simoes-Barbosa A."/>
            <person name="Brown M.T."/>
            <person name="Hayes R.D."/>
            <person name="Mukherjee M."/>
            <person name="Okumura C.Y."/>
            <person name="Schneider R."/>
            <person name="Smith A.J."/>
            <person name="Vanacova S."/>
            <person name="Villalvazo M."/>
            <person name="Haas B.J."/>
            <person name="Pertea M."/>
            <person name="Feldblyum T.V."/>
            <person name="Utterback T.R."/>
            <person name="Shu C.L."/>
            <person name="Osoegawa K."/>
            <person name="de Jong P.J."/>
            <person name="Hrdy I."/>
            <person name="Horvathova L."/>
            <person name="Zubacova Z."/>
            <person name="Dolezal P."/>
            <person name="Malik S.B."/>
            <person name="Logsdon J.M. Jr."/>
            <person name="Henze K."/>
            <person name="Gupta A."/>
            <person name="Wang C.C."/>
            <person name="Dunne R.L."/>
            <person name="Upcroft J.A."/>
            <person name="Upcroft P."/>
            <person name="White O."/>
            <person name="Salzberg S.L."/>
            <person name="Tang P."/>
            <person name="Chiu C.-H."/>
            <person name="Lee Y.-S."/>
            <person name="Embley T.M."/>
            <person name="Coombs G.H."/>
            <person name="Mottram J.C."/>
            <person name="Tachezy J."/>
            <person name="Fraser-Liggett C.M."/>
            <person name="Johnson P.J."/>
        </authorList>
    </citation>
    <scope>NUCLEOTIDE SEQUENCE [LARGE SCALE GENOMIC DNA]</scope>
    <source>
        <strain evidence="5">G3</strain>
    </source>
</reference>
<dbReference type="PRINTS" id="PR00301">
    <property type="entry name" value="HEATSHOCK70"/>
</dbReference>
<dbReference type="RefSeq" id="XP_001302846.1">
    <property type="nucleotide sequence ID" value="XM_001302845.1"/>
</dbReference>
<dbReference type="PANTHER" id="PTHR45639">
    <property type="entry name" value="HSC70CB, ISOFORM G-RELATED"/>
    <property type="match status" value="1"/>
</dbReference>
<dbReference type="GO" id="GO:0000774">
    <property type="term" value="F:adenyl-nucleotide exchange factor activity"/>
    <property type="evidence" value="ECO:0000318"/>
    <property type="project" value="GO_Central"/>
</dbReference>
<feature type="chain" id="PRO_5002643610" evidence="4">
    <location>
        <begin position="17"/>
        <end position="728"/>
    </location>
</feature>
<dbReference type="Proteomes" id="UP000001542">
    <property type="component" value="Unassembled WGS sequence"/>
</dbReference>
<keyword evidence="3" id="KW-0143">Chaperone</keyword>
<dbReference type="Pfam" id="PF00012">
    <property type="entry name" value="HSP70"/>
    <property type="match status" value="1"/>
</dbReference>
<dbReference type="Gene3D" id="3.30.420.40">
    <property type="match status" value="2"/>
</dbReference>
<dbReference type="OrthoDB" id="10262720at2759"/>
<dbReference type="FunFam" id="3.90.640.10:FF:000070">
    <property type="entry name" value="DnaK protein"/>
    <property type="match status" value="1"/>
</dbReference>
<evidence type="ECO:0000256" key="3">
    <source>
        <dbReference type="ARBA" id="ARBA00023186"/>
    </source>
</evidence>
<evidence type="ECO:0000313" key="6">
    <source>
        <dbReference type="Proteomes" id="UP000001542"/>
    </source>
</evidence>
<dbReference type="SUPFAM" id="SSF100934">
    <property type="entry name" value="Heat shock protein 70kD (HSP70), C-terminal subdomain"/>
    <property type="match status" value="1"/>
</dbReference>
<organism evidence="5 6">
    <name type="scientific">Trichomonas vaginalis (strain ATCC PRA-98 / G3)</name>
    <dbReference type="NCBI Taxonomy" id="412133"/>
    <lineage>
        <taxon>Eukaryota</taxon>
        <taxon>Metamonada</taxon>
        <taxon>Parabasalia</taxon>
        <taxon>Trichomonadida</taxon>
        <taxon>Trichomonadidae</taxon>
        <taxon>Trichomonas</taxon>
    </lineage>
</organism>
<dbReference type="InterPro" id="IPR029048">
    <property type="entry name" value="HSP70_C_sf"/>
</dbReference>
<dbReference type="Gene3D" id="1.20.1270.10">
    <property type="match status" value="1"/>
</dbReference>
<name>A2FYV4_TRIV3</name>
<feature type="signal peptide" evidence="4">
    <location>
        <begin position="1"/>
        <end position="16"/>
    </location>
</feature>
<keyword evidence="1" id="KW-0547">Nucleotide-binding</keyword>
<evidence type="ECO:0000313" key="5">
    <source>
        <dbReference type="EMBL" id="EAX89916.1"/>
    </source>
</evidence>
<dbReference type="PANTHER" id="PTHR45639:SF3">
    <property type="entry name" value="HYPOXIA UP-REGULATED PROTEIN 1"/>
    <property type="match status" value="1"/>
</dbReference>
<gene>
    <name evidence="5" type="ORF">TVAG_009360</name>
</gene>
<sequence>MLSLLLITLSRSAVIGIDIGSETIKAGIFRKKIVEVILNEQSKRLTDALVAFDTNKSIELENIKDIDRRIGYSANAILMKNQSAVFRGFTEILGKTEDDEINAHLDRRMYGINMKNGTINGIDPLIPLAMLFERIIKNAEVQFGKDDYSNVVIAVPPFFTEVQKMKVIEAAEIVNLNVLRIIDAKTVAAYTYAHEKLSFFVREPKSVAFIDFGVSKITISGYKFSATYENRRGVNPRPQPKVEELFFTWDDTIGGIDFDVLIAKDIQQKYQLPTVDYKLLLDAKKIKHSLTLNDKANETIDALNRKIVYTREEFYNSCKEIFDKLENLAKSVNMTFDNIEFLGGASRVLKVQEIFEKYLGNITKYLNNDEAVLYGATLYGAILKDLQRSEITLTPLNNLAVNVSFGDESKMMIQNNVLTAKTKTARFDNTNKSIPEIVVYYGDRFPIGCTNIIGKWSIKIMKDGGRLSFIFSVTQNGILQLSKAQLFHKSESGSQQIVEVDYNEQRRPYYISKEDRDGYKLILSKFSENDRRLYKINEAKNEFDAVLFALKNNMSDKVFLSVINPLEMDTIRQKINDTIKWSEENKEFEDEKELIAQKNKVIKYMSSIVNRATEKKGRGPAIQELDYLLNDMQEAVLDRWKKQKLHVPKAQKKAILTHIKQTREWLTRMMNEQEELEEYDEPILTCKMIELRVKKLSSAYKELEEAVLTNKIKSYRDEDDEDIFGADL</sequence>
<protein>
    <submittedName>
        <fullName evidence="5">DnaK protein</fullName>
    </submittedName>
</protein>
<dbReference type="AlphaFoldDB" id="A2FYV4"/>
<proteinExistence type="predicted"/>
<keyword evidence="4" id="KW-0732">Signal</keyword>
<dbReference type="VEuPathDB" id="TrichDB:TVAGG3_0416420"/>
<dbReference type="InterPro" id="IPR013126">
    <property type="entry name" value="Hsp_70_fam"/>
</dbReference>
<dbReference type="GO" id="GO:0005524">
    <property type="term" value="F:ATP binding"/>
    <property type="evidence" value="ECO:0007669"/>
    <property type="project" value="UniProtKB-KW"/>
</dbReference>
<reference evidence="5" key="1">
    <citation type="submission" date="2006-10" db="EMBL/GenBank/DDBJ databases">
        <authorList>
            <person name="Amadeo P."/>
            <person name="Zhao Q."/>
            <person name="Wortman J."/>
            <person name="Fraser-Liggett C."/>
            <person name="Carlton J."/>
        </authorList>
    </citation>
    <scope>NUCLEOTIDE SEQUENCE</scope>
    <source>
        <strain evidence="5">G3</strain>
    </source>
</reference>
<dbReference type="InParanoid" id="A2FYV4"/>
<evidence type="ECO:0000256" key="1">
    <source>
        <dbReference type="ARBA" id="ARBA00022741"/>
    </source>
</evidence>
<evidence type="ECO:0000256" key="4">
    <source>
        <dbReference type="SAM" id="SignalP"/>
    </source>
</evidence>
<dbReference type="GO" id="GO:0034663">
    <property type="term" value="C:endoplasmic reticulum chaperone complex"/>
    <property type="evidence" value="ECO:0000318"/>
    <property type="project" value="GO_Central"/>
</dbReference>
<dbReference type="EMBL" id="DS114154">
    <property type="protein sequence ID" value="EAX89916.1"/>
    <property type="molecule type" value="Genomic_DNA"/>
</dbReference>
<dbReference type="GO" id="GO:0140662">
    <property type="term" value="F:ATP-dependent protein folding chaperone"/>
    <property type="evidence" value="ECO:0007669"/>
    <property type="project" value="InterPro"/>
</dbReference>
<dbReference type="STRING" id="5722.A2FYV4"/>
<dbReference type="VEuPathDB" id="TrichDB:TVAG_229430"/>
<dbReference type="Gene3D" id="3.90.640.10">
    <property type="entry name" value="Actin, Chain A, domain 4"/>
    <property type="match status" value="1"/>
</dbReference>